<evidence type="ECO:0000256" key="4">
    <source>
        <dbReference type="ARBA" id="ARBA00022679"/>
    </source>
</evidence>
<comment type="catalytic activity">
    <reaction evidence="1">
        <text>ATP + protein L-histidine = ADP + protein N-phospho-L-histidine.</text>
        <dbReference type="EC" id="2.7.13.3"/>
    </reaction>
</comment>
<dbReference type="InterPro" id="IPR004358">
    <property type="entry name" value="Sig_transdc_His_kin-like_C"/>
</dbReference>
<keyword evidence="3" id="KW-0597">Phosphoprotein</keyword>
<dbReference type="SUPFAM" id="SSF55781">
    <property type="entry name" value="GAF domain-like"/>
    <property type="match status" value="1"/>
</dbReference>
<dbReference type="Gene3D" id="3.30.450.20">
    <property type="entry name" value="PAS domain"/>
    <property type="match status" value="1"/>
</dbReference>
<evidence type="ECO:0000256" key="1">
    <source>
        <dbReference type="ARBA" id="ARBA00000085"/>
    </source>
</evidence>
<dbReference type="CDD" id="cd00082">
    <property type="entry name" value="HisKA"/>
    <property type="match status" value="1"/>
</dbReference>
<dbReference type="SMART" id="SM00387">
    <property type="entry name" value="HATPase_c"/>
    <property type="match status" value="1"/>
</dbReference>
<dbReference type="PROSITE" id="PS50109">
    <property type="entry name" value="HIS_KIN"/>
    <property type="match status" value="1"/>
</dbReference>
<dbReference type="InterPro" id="IPR003661">
    <property type="entry name" value="HisK_dim/P_dom"/>
</dbReference>
<dbReference type="STRING" id="454136.NIES2119_14845"/>
<accession>A0A1U7IJ95</accession>
<dbReference type="SMART" id="SM00388">
    <property type="entry name" value="HisKA"/>
    <property type="match status" value="1"/>
</dbReference>
<evidence type="ECO:0000313" key="11">
    <source>
        <dbReference type="EMBL" id="OKH37180.1"/>
    </source>
</evidence>
<dbReference type="InterPro" id="IPR003594">
    <property type="entry name" value="HATPase_dom"/>
</dbReference>
<dbReference type="InterPro" id="IPR000014">
    <property type="entry name" value="PAS"/>
</dbReference>
<gene>
    <name evidence="11" type="ORF">NIES2119_14845</name>
</gene>
<comment type="caution">
    <text evidence="11">The sequence shown here is derived from an EMBL/GenBank/DDBJ whole genome shotgun (WGS) entry which is preliminary data.</text>
</comment>
<evidence type="ECO:0000256" key="7">
    <source>
        <dbReference type="ARBA" id="ARBA00022840"/>
    </source>
</evidence>
<evidence type="ECO:0000259" key="10">
    <source>
        <dbReference type="PROSITE" id="PS50109"/>
    </source>
</evidence>
<evidence type="ECO:0000313" key="12">
    <source>
        <dbReference type="Proteomes" id="UP000185860"/>
    </source>
</evidence>
<dbReference type="AlphaFoldDB" id="A0A1U7IJ95"/>
<dbReference type="Pfam" id="PF13185">
    <property type="entry name" value="GAF_2"/>
    <property type="match status" value="1"/>
</dbReference>
<keyword evidence="8" id="KW-0902">Two-component regulatory system</keyword>
<dbReference type="PANTHER" id="PTHR43065">
    <property type="entry name" value="SENSOR HISTIDINE KINASE"/>
    <property type="match status" value="1"/>
</dbReference>
<evidence type="ECO:0000256" key="6">
    <source>
        <dbReference type="ARBA" id="ARBA00022777"/>
    </source>
</evidence>
<dbReference type="EMBL" id="MRCE01000013">
    <property type="protein sequence ID" value="OKH37180.1"/>
    <property type="molecule type" value="Genomic_DNA"/>
</dbReference>
<protein>
    <recommendedName>
        <fullName evidence="2">histidine kinase</fullName>
        <ecNumber evidence="2">2.7.13.3</ecNumber>
    </recommendedName>
</protein>
<keyword evidence="5" id="KW-0547">Nucleotide-binding</keyword>
<dbReference type="PRINTS" id="PR00344">
    <property type="entry name" value="BCTRLSENSOR"/>
</dbReference>
<dbReference type="InterPro" id="IPR003018">
    <property type="entry name" value="GAF"/>
</dbReference>
<proteinExistence type="predicted"/>
<evidence type="ECO:0000256" key="3">
    <source>
        <dbReference type="ARBA" id="ARBA00022553"/>
    </source>
</evidence>
<dbReference type="InterPro" id="IPR029016">
    <property type="entry name" value="GAF-like_dom_sf"/>
</dbReference>
<dbReference type="Gene3D" id="1.10.287.130">
    <property type="match status" value="1"/>
</dbReference>
<name>A0A1U7IJ95_9CYAN</name>
<dbReference type="Pfam" id="PF08447">
    <property type="entry name" value="PAS_3"/>
    <property type="match status" value="1"/>
</dbReference>
<keyword evidence="7" id="KW-0067">ATP-binding</keyword>
<reference evidence="11 12" key="1">
    <citation type="submission" date="2016-11" db="EMBL/GenBank/DDBJ databases">
        <title>Draft Genome Sequences of Nine Cyanobacterial Strains from Diverse Habitats.</title>
        <authorList>
            <person name="Zhu T."/>
            <person name="Hou S."/>
            <person name="Lu X."/>
            <person name="Hess W.R."/>
        </authorList>
    </citation>
    <scope>NUCLEOTIDE SEQUENCE [LARGE SCALE GENOMIC DNA]</scope>
    <source>
        <strain evidence="11 12">IAM M-71</strain>
    </source>
</reference>
<dbReference type="Proteomes" id="UP000185860">
    <property type="component" value="Unassembled WGS sequence"/>
</dbReference>
<dbReference type="InterPro" id="IPR013655">
    <property type="entry name" value="PAS_fold_3"/>
</dbReference>
<dbReference type="GO" id="GO:0005524">
    <property type="term" value="F:ATP binding"/>
    <property type="evidence" value="ECO:0007669"/>
    <property type="project" value="UniProtKB-KW"/>
</dbReference>
<dbReference type="EC" id="2.7.13.3" evidence="2"/>
<feature type="coiled-coil region" evidence="9">
    <location>
        <begin position="297"/>
        <end position="334"/>
    </location>
</feature>
<dbReference type="Gene3D" id="3.30.565.10">
    <property type="entry name" value="Histidine kinase-like ATPase, C-terminal domain"/>
    <property type="match status" value="1"/>
</dbReference>
<feature type="domain" description="Histidine kinase" evidence="10">
    <location>
        <begin position="350"/>
        <end position="622"/>
    </location>
</feature>
<evidence type="ECO:0000256" key="2">
    <source>
        <dbReference type="ARBA" id="ARBA00012438"/>
    </source>
</evidence>
<evidence type="ECO:0000256" key="5">
    <source>
        <dbReference type="ARBA" id="ARBA00022741"/>
    </source>
</evidence>
<dbReference type="CDD" id="cd00130">
    <property type="entry name" value="PAS"/>
    <property type="match status" value="1"/>
</dbReference>
<sequence length="627" mass="70650">MNNVAGLVYQFLLRKDGSLSFLILSPSFQEFFEMESAEMELETEILVSMIHSDDREDFHESILNSAKKLHSWRWVGRFILPSGKQKWIQWDAQPSLQANGNVFWNGLLVDVTSQHQLNEEVKRLSFLFGLTEHLQSTSNVEEIAKFALSYLVQSSNCTFGDIKEIVSQEANYQAYPLTNYVSAELLATFGEPRIAEMEAALYKGIPKGQGLLWQVVETGKPLFIEDYSSHPHAIHEFCHPAIRAIGIFPIPAIDGSVIGVITLSSENFQNIQGYHQQELLLAACRILGVRLEKAKDKERLARANANLELTFQNLQEQTEQLKKALFDLQQAQVLLVQNEKMFSLGQMVAGIAHEINNPISFIQGNITHAKEYFGNLLSLLQVYQQHYPEPVPAVQLAIEETELEFLSQDLPKLISSMETGAQRINEIINSLRNFSRLDEAEIKLADIHEGIDNTLLILNNRLRSHSGKPKIQVIKEYGELPLVECYAGKLNQVFMNIISNAIDALENESEQDVETQINRSKYLHCHYPFSTTTKQLPTIYIRTQVIENSSVQIQILDNGSGIPPSLHARIFDPFFTTKPVGKGTGLGLSISRRVILEHGGSLKCNSAPQQGTEFIIEIPLQQKPSSH</sequence>
<dbReference type="SUPFAM" id="SSF47384">
    <property type="entry name" value="Homodimeric domain of signal transducing histidine kinase"/>
    <property type="match status" value="1"/>
</dbReference>
<dbReference type="Gene3D" id="3.30.450.40">
    <property type="match status" value="1"/>
</dbReference>
<dbReference type="InterPro" id="IPR005467">
    <property type="entry name" value="His_kinase_dom"/>
</dbReference>
<keyword evidence="9" id="KW-0175">Coiled coil</keyword>
<evidence type="ECO:0000256" key="8">
    <source>
        <dbReference type="ARBA" id="ARBA00023012"/>
    </source>
</evidence>
<dbReference type="InterPro" id="IPR036097">
    <property type="entry name" value="HisK_dim/P_sf"/>
</dbReference>
<dbReference type="Pfam" id="PF02518">
    <property type="entry name" value="HATPase_c"/>
    <property type="match status" value="1"/>
</dbReference>
<keyword evidence="4" id="KW-0808">Transferase</keyword>
<dbReference type="InterPro" id="IPR036890">
    <property type="entry name" value="HATPase_C_sf"/>
</dbReference>
<evidence type="ECO:0000256" key="9">
    <source>
        <dbReference type="SAM" id="Coils"/>
    </source>
</evidence>
<keyword evidence="6" id="KW-0418">Kinase</keyword>
<organism evidence="11 12">
    <name type="scientific">[Phormidium ambiguum] IAM M-71</name>
    <dbReference type="NCBI Taxonomy" id="454136"/>
    <lineage>
        <taxon>Bacteria</taxon>
        <taxon>Bacillati</taxon>
        <taxon>Cyanobacteriota</taxon>
        <taxon>Cyanophyceae</taxon>
        <taxon>Oscillatoriophycideae</taxon>
        <taxon>Aerosakkonematales</taxon>
        <taxon>Aerosakkonemataceae</taxon>
        <taxon>Floridanema</taxon>
    </lineage>
</organism>
<dbReference type="SUPFAM" id="SSF55874">
    <property type="entry name" value="ATPase domain of HSP90 chaperone/DNA topoisomerase II/histidine kinase"/>
    <property type="match status" value="1"/>
</dbReference>
<dbReference type="GO" id="GO:0000155">
    <property type="term" value="F:phosphorelay sensor kinase activity"/>
    <property type="evidence" value="ECO:0007669"/>
    <property type="project" value="InterPro"/>
</dbReference>
<dbReference type="SUPFAM" id="SSF55785">
    <property type="entry name" value="PYP-like sensor domain (PAS domain)"/>
    <property type="match status" value="1"/>
</dbReference>
<dbReference type="PANTHER" id="PTHR43065:SF10">
    <property type="entry name" value="PEROXIDE STRESS-ACTIVATED HISTIDINE KINASE MAK3"/>
    <property type="match status" value="1"/>
</dbReference>
<dbReference type="InterPro" id="IPR035965">
    <property type="entry name" value="PAS-like_dom_sf"/>
</dbReference>